<dbReference type="RefSeq" id="WP_155092118.1">
    <property type="nucleotide sequence ID" value="NZ_CP102754.1"/>
</dbReference>
<keyword evidence="2" id="KW-1185">Reference proteome</keyword>
<proteinExistence type="predicted"/>
<reference evidence="1 2" key="1">
    <citation type="submission" date="2019-11" db="EMBL/GenBank/DDBJ databases">
        <title>Genome of Strain BIT-d1.</title>
        <authorList>
            <person name="Yang Y."/>
        </authorList>
    </citation>
    <scope>NUCLEOTIDE SEQUENCE [LARGE SCALE GENOMIC DNA]</scope>
    <source>
        <strain evidence="1 2">BIT-d1</strain>
    </source>
</reference>
<comment type="caution">
    <text evidence="1">The sequence shown here is derived from an EMBL/GenBank/DDBJ whole genome shotgun (WGS) entry which is preliminary data.</text>
</comment>
<dbReference type="EMBL" id="WMJX01000013">
    <property type="protein sequence ID" value="MTG98087.1"/>
    <property type="molecule type" value="Genomic_DNA"/>
</dbReference>
<dbReference type="Proteomes" id="UP000438760">
    <property type="component" value="Unassembled WGS sequence"/>
</dbReference>
<evidence type="ECO:0000313" key="1">
    <source>
        <dbReference type="EMBL" id="MTG98087.1"/>
    </source>
</evidence>
<organism evidence="1 2">
    <name type="scientific">Myroides albus</name>
    <dbReference type="NCBI Taxonomy" id="2562892"/>
    <lineage>
        <taxon>Bacteria</taxon>
        <taxon>Pseudomonadati</taxon>
        <taxon>Bacteroidota</taxon>
        <taxon>Flavobacteriia</taxon>
        <taxon>Flavobacteriales</taxon>
        <taxon>Flavobacteriaceae</taxon>
        <taxon>Myroides</taxon>
    </lineage>
</organism>
<protein>
    <submittedName>
        <fullName evidence="1">Uncharacterized protein</fullName>
    </submittedName>
</protein>
<dbReference type="AlphaFoldDB" id="A0A6I3LJS0"/>
<evidence type="ECO:0000313" key="2">
    <source>
        <dbReference type="Proteomes" id="UP000438760"/>
    </source>
</evidence>
<gene>
    <name evidence="1" type="ORF">GJV76_08080</name>
</gene>
<accession>A0A6I3LJS0</accession>
<dbReference type="OrthoDB" id="980645at2"/>
<name>A0A6I3LJS0_9FLAO</name>
<sequence>MKKIYIIIVFIVLFRPVAPLVEYWVNYEYVSKVLCENVSKPELECNGKCHLSNELSKSFDKSGKLVFDKYNTLYDYLVSGTFRYLSFELALVWRSEALDSYVNNYNYLQVSSLLDPPIF</sequence>